<evidence type="ECO:0008006" key="6">
    <source>
        <dbReference type="Google" id="ProtNLM"/>
    </source>
</evidence>
<dbReference type="FunFam" id="3.40.50.2000:FF:000103">
    <property type="entry name" value="Glycosyltransferase"/>
    <property type="match status" value="1"/>
</dbReference>
<evidence type="ECO:0000313" key="5">
    <source>
        <dbReference type="Proteomes" id="UP001642360"/>
    </source>
</evidence>
<protein>
    <recommendedName>
        <fullName evidence="6">Glycosyltransferase</fullName>
    </recommendedName>
</protein>
<proteinExistence type="inferred from homology"/>
<dbReference type="CDD" id="cd03784">
    <property type="entry name" value="GT1_Gtf-like"/>
    <property type="match status" value="1"/>
</dbReference>
<dbReference type="InterPro" id="IPR002213">
    <property type="entry name" value="UDP_glucos_trans"/>
</dbReference>
<sequence>MAVAPTKGNIVMFPFMAQGHIIPFLALALKLEQEKGYTITFVNTPLNIKKLQHSLPQNSSIRLLEIPYNSTDHGLPPNSESTETLPLFLMFQFIESSTSLKPAFTKLISNLVKEQHGHPPLCIISDMFFGWSAVVAHQFGASHAIFNAGGGYGMAVFHTTWLNLPHLKENLNSDEFSLPGFPEGYSFNVNQLPEHMRAVTGPWNFVQTMFKDWLESDAMLFNTVEEIDHTGLNYFRKQYSCSVWAVGPILSSVGSKARGGKEAEAMSNLCMKWLDSKPENSVLYVAFGSQNTPSEPQIKQLAMALEASGKNFLWVFRPPSSFVMDSNNKDNEECHCGWNSVIEALSHGVPMLSWPMGAEQPFNAKMLEEEIGVSVGVAYGNDCEVRCEDIVRKIELVMDGTETGKDMKRKACGAREMIKNATIDKKGFRGSSVGAMDEFLLAVLQMRKKLWGSSKWCSVR</sequence>
<dbReference type="Pfam" id="PF00201">
    <property type="entry name" value="UDPGT"/>
    <property type="match status" value="1"/>
</dbReference>
<comment type="similarity">
    <text evidence="1">Belongs to the UDP-glycosyltransferase family.</text>
</comment>
<keyword evidence="2" id="KW-0328">Glycosyltransferase</keyword>
<accession>A0ABC8RT64</accession>
<dbReference type="Proteomes" id="UP001642360">
    <property type="component" value="Unassembled WGS sequence"/>
</dbReference>
<dbReference type="SUPFAM" id="SSF53756">
    <property type="entry name" value="UDP-Glycosyltransferase/glycogen phosphorylase"/>
    <property type="match status" value="1"/>
</dbReference>
<dbReference type="Gene3D" id="3.40.50.2000">
    <property type="entry name" value="Glycogen Phosphorylase B"/>
    <property type="match status" value="3"/>
</dbReference>
<evidence type="ECO:0000256" key="3">
    <source>
        <dbReference type="ARBA" id="ARBA00022679"/>
    </source>
</evidence>
<organism evidence="4 5">
    <name type="scientific">Ilex paraguariensis</name>
    <name type="common">yerba mate</name>
    <dbReference type="NCBI Taxonomy" id="185542"/>
    <lineage>
        <taxon>Eukaryota</taxon>
        <taxon>Viridiplantae</taxon>
        <taxon>Streptophyta</taxon>
        <taxon>Embryophyta</taxon>
        <taxon>Tracheophyta</taxon>
        <taxon>Spermatophyta</taxon>
        <taxon>Magnoliopsida</taxon>
        <taxon>eudicotyledons</taxon>
        <taxon>Gunneridae</taxon>
        <taxon>Pentapetalae</taxon>
        <taxon>asterids</taxon>
        <taxon>campanulids</taxon>
        <taxon>Aquifoliales</taxon>
        <taxon>Aquifoliaceae</taxon>
        <taxon>Ilex</taxon>
    </lineage>
</organism>
<dbReference type="AlphaFoldDB" id="A0ABC8RT64"/>
<name>A0ABC8RT64_9AQUA</name>
<dbReference type="PANTHER" id="PTHR48047">
    <property type="entry name" value="GLYCOSYLTRANSFERASE"/>
    <property type="match status" value="1"/>
</dbReference>
<comment type="caution">
    <text evidence="4">The sequence shown here is derived from an EMBL/GenBank/DDBJ whole genome shotgun (WGS) entry which is preliminary data.</text>
</comment>
<keyword evidence="3" id="KW-0808">Transferase</keyword>
<reference evidence="4 5" key="1">
    <citation type="submission" date="2024-02" db="EMBL/GenBank/DDBJ databases">
        <authorList>
            <person name="Vignale AGUSTIN F."/>
            <person name="Sosa J E."/>
            <person name="Modenutti C."/>
        </authorList>
    </citation>
    <scope>NUCLEOTIDE SEQUENCE [LARGE SCALE GENOMIC DNA]</scope>
</reference>
<dbReference type="GO" id="GO:0016757">
    <property type="term" value="F:glycosyltransferase activity"/>
    <property type="evidence" value="ECO:0007669"/>
    <property type="project" value="UniProtKB-KW"/>
</dbReference>
<evidence type="ECO:0000313" key="4">
    <source>
        <dbReference type="EMBL" id="CAK9146760.1"/>
    </source>
</evidence>
<keyword evidence="5" id="KW-1185">Reference proteome</keyword>
<evidence type="ECO:0000256" key="1">
    <source>
        <dbReference type="ARBA" id="ARBA00009995"/>
    </source>
</evidence>
<dbReference type="EMBL" id="CAUOFW020001613">
    <property type="protein sequence ID" value="CAK9146760.1"/>
    <property type="molecule type" value="Genomic_DNA"/>
</dbReference>
<gene>
    <name evidence="4" type="ORF">ILEXP_LOCUS14628</name>
</gene>
<dbReference type="PANTHER" id="PTHR48047:SF61">
    <property type="entry name" value="OS04G0273600 PROTEIN"/>
    <property type="match status" value="1"/>
</dbReference>
<evidence type="ECO:0000256" key="2">
    <source>
        <dbReference type="ARBA" id="ARBA00022676"/>
    </source>
</evidence>